<dbReference type="PANTHER" id="PTHR23113:SF348">
    <property type="entry name" value="GUANYL-NUCLEOTIDE EXCHANGE FACTOR RASGEF, PUTATIVE (AFU_ORTHOLOGUE AFUA_1G04700)-RELATED"/>
    <property type="match status" value="1"/>
</dbReference>
<dbReference type="InterPro" id="IPR000651">
    <property type="entry name" value="Ras-like_Gua-exchang_fac_N"/>
</dbReference>
<proteinExistence type="predicted"/>
<keyword evidence="1 2" id="KW-0344">Guanine-nucleotide releasing factor</keyword>
<sequence length="1039" mass="114186">MTGSSTAASTAGEMSLSSTTDSTTSGPSTPTAGPSSSTPSLIAGPSSSTLSSIAGPSSWFSPTLNRSFPRLSDHPNTPPKNRPRPSSPVLRSPFTSPTTQPLPSSDQPELLPSDQHPPPSSDRHPLHFGASSSSRHDHSDPPPPQPPPKDAEASPLQSVRLKMSSHDAEAMRKLRSTMAELSAGSGSKPLSSPLSPTFSHNIQAGPSEELRSRQMTLAMPISQRTDDPDRTPRPNEVGRPPESNADFVIAVIGHQGVGKSTIIRRATKPWGSSSPLTANIHDGHQISSCFSRVPPGGKLRYERKVEFVEIPLSALNLSGSGTLFSQDMPNISGVLLCYDATRTSTLQGIPEALSELSILGTSTVLLACKSDPNAVLQVQPAQGNALGEPYNIGLIEVTITTPEGKSKMRNGLRWLLYKLEQRHHRRERKASNDSTGESSRTPLNLSRPFDNLISPESDASSGTDRIMWHRQGKRLSATGGDGHVSDTRSSSSSLQWIMNGPPNGPHSGGKRDSVGKSSLGGKEQVDQPLEPTAEQISEKQPLAGYAFEPPLYASLEDLDESAFHSDYETFVRAFFMTYRRFCHPYELMAEFLERFREIERYTISSDTRRWALLRLNGALLDWTTRYPGDLASEQTRATLRDILELLLKYTFMAHLTADLVSVEQSTHGIVDIDASWSLRLGRSAASVASTSTEIDVDKELLYDLDSLDTGDKDKAPSGHSVSTTSLQAPEPGMQLNRNKSRSFTKLVRAGSDDSGMSASRFGLGGNDDVGFPRWTAAWTYVVQQDANDFAMELTRMQWELFSAIRPRDVFRHDFGKEQDDPVGKSILFFNHISRWVTTMILSHPKAKHRARIYERFMLISHQLRRLNNYDGLYAVISGMSETSVHRLHQTHQLVQAAAGLQNDFQSHIKLMDTRGGYMYYRRVLAADMLHGRPAIPLLTTILSLVNRLQGARSEDRRADGMIQWDKFARFADMVSVITECQSKGSMVRGQVSMAFKSFIEDTPIIINEDGLYERSQMLEPPAGGSTAGNILRRLGNLGR</sequence>
<feature type="compositionally biased region" description="Polar residues" evidence="3">
    <location>
        <begin position="432"/>
        <end position="444"/>
    </location>
</feature>
<dbReference type="AlphaFoldDB" id="A0A1Y2BJ04"/>
<evidence type="ECO:0000313" key="6">
    <source>
        <dbReference type="EMBL" id="ORY34095.1"/>
    </source>
</evidence>
<feature type="compositionally biased region" description="Polar residues" evidence="3">
    <location>
        <begin position="487"/>
        <end position="496"/>
    </location>
</feature>
<feature type="compositionally biased region" description="Polar residues" evidence="3">
    <location>
        <begin position="94"/>
        <end position="107"/>
    </location>
</feature>
<dbReference type="Gene3D" id="1.10.840.10">
    <property type="entry name" value="Ras guanine-nucleotide exchange factors catalytic domain"/>
    <property type="match status" value="1"/>
</dbReference>
<dbReference type="InterPro" id="IPR036964">
    <property type="entry name" value="RASGEF_cat_dom_sf"/>
</dbReference>
<feature type="region of interest" description="Disordered" evidence="3">
    <location>
        <begin position="1"/>
        <end position="244"/>
    </location>
</feature>
<dbReference type="Pfam" id="PF00617">
    <property type="entry name" value="RasGEF"/>
    <property type="match status" value="1"/>
</dbReference>
<dbReference type="InterPro" id="IPR023578">
    <property type="entry name" value="Ras_GEF_dom_sf"/>
</dbReference>
<dbReference type="GO" id="GO:0005886">
    <property type="term" value="C:plasma membrane"/>
    <property type="evidence" value="ECO:0007669"/>
    <property type="project" value="TreeGrafter"/>
</dbReference>
<keyword evidence="7" id="KW-1185">Reference proteome</keyword>
<evidence type="ECO:0000256" key="2">
    <source>
        <dbReference type="PROSITE-ProRule" id="PRU00168"/>
    </source>
</evidence>
<evidence type="ECO:0000256" key="3">
    <source>
        <dbReference type="SAM" id="MobiDB-lite"/>
    </source>
</evidence>
<evidence type="ECO:0000259" key="5">
    <source>
        <dbReference type="PROSITE" id="PS50212"/>
    </source>
</evidence>
<dbReference type="SUPFAM" id="SSF52540">
    <property type="entry name" value="P-loop containing nucleoside triphosphate hydrolases"/>
    <property type="match status" value="1"/>
</dbReference>
<evidence type="ECO:0000313" key="7">
    <source>
        <dbReference type="Proteomes" id="UP000193986"/>
    </source>
</evidence>
<feature type="domain" description="N-terminal Ras-GEF" evidence="5">
    <location>
        <begin position="546"/>
        <end position="667"/>
    </location>
</feature>
<dbReference type="GO" id="GO:0005085">
    <property type="term" value="F:guanyl-nucleotide exchange factor activity"/>
    <property type="evidence" value="ECO:0007669"/>
    <property type="project" value="UniProtKB-KW"/>
</dbReference>
<name>A0A1Y2BJ04_9TREE</name>
<dbReference type="InterPro" id="IPR001895">
    <property type="entry name" value="RASGEF_cat_dom"/>
</dbReference>
<feature type="region of interest" description="Disordered" evidence="3">
    <location>
        <begin position="423"/>
        <end position="527"/>
    </location>
</feature>
<dbReference type="InParanoid" id="A0A1Y2BJ04"/>
<dbReference type="STRING" id="71784.A0A1Y2BJ04"/>
<dbReference type="InterPro" id="IPR027417">
    <property type="entry name" value="P-loop_NTPase"/>
</dbReference>
<dbReference type="PROSITE" id="PS50212">
    <property type="entry name" value="RASGEF_NTER"/>
    <property type="match status" value="1"/>
</dbReference>
<dbReference type="Proteomes" id="UP000193986">
    <property type="component" value="Unassembled WGS sequence"/>
</dbReference>
<protein>
    <submittedName>
        <fullName evidence="6">Ras guanine nucleotide exchange factor domain-containing protein</fullName>
    </submittedName>
</protein>
<dbReference type="CDD" id="cd00882">
    <property type="entry name" value="Ras_like_GTPase"/>
    <property type="match status" value="1"/>
</dbReference>
<evidence type="ECO:0000259" key="4">
    <source>
        <dbReference type="PROSITE" id="PS50009"/>
    </source>
</evidence>
<gene>
    <name evidence="6" type="ORF">BCR39DRAFT_556880</name>
</gene>
<dbReference type="SUPFAM" id="SSF48366">
    <property type="entry name" value="Ras GEF"/>
    <property type="match status" value="1"/>
</dbReference>
<comment type="caution">
    <text evidence="6">The sequence shown here is derived from an EMBL/GenBank/DDBJ whole genome shotgun (WGS) entry which is preliminary data.</text>
</comment>
<feature type="region of interest" description="Disordered" evidence="3">
    <location>
        <begin position="709"/>
        <end position="739"/>
    </location>
</feature>
<feature type="compositionally biased region" description="Polar residues" evidence="3">
    <location>
        <begin position="45"/>
        <end position="66"/>
    </location>
</feature>
<dbReference type="GO" id="GO:0007265">
    <property type="term" value="P:Ras protein signal transduction"/>
    <property type="evidence" value="ECO:0007669"/>
    <property type="project" value="TreeGrafter"/>
</dbReference>
<dbReference type="Pfam" id="PF00618">
    <property type="entry name" value="RasGEF_N"/>
    <property type="match status" value="1"/>
</dbReference>
<dbReference type="OrthoDB" id="28357at2759"/>
<dbReference type="PANTHER" id="PTHR23113">
    <property type="entry name" value="GUANINE NUCLEOTIDE EXCHANGE FACTOR"/>
    <property type="match status" value="1"/>
</dbReference>
<reference evidence="6 7" key="1">
    <citation type="submission" date="2016-07" db="EMBL/GenBank/DDBJ databases">
        <title>Pervasive Adenine N6-methylation of Active Genes in Fungi.</title>
        <authorList>
            <consortium name="DOE Joint Genome Institute"/>
            <person name="Mondo S.J."/>
            <person name="Dannebaum R.O."/>
            <person name="Kuo R.C."/>
            <person name="Labutti K."/>
            <person name="Haridas S."/>
            <person name="Kuo A."/>
            <person name="Salamov A."/>
            <person name="Ahrendt S.R."/>
            <person name="Lipzen A."/>
            <person name="Sullivan W."/>
            <person name="Andreopoulos W.B."/>
            <person name="Clum A."/>
            <person name="Lindquist E."/>
            <person name="Daum C."/>
            <person name="Ramamoorthy G.K."/>
            <person name="Gryganskyi A."/>
            <person name="Culley D."/>
            <person name="Magnuson J.K."/>
            <person name="James T.Y."/>
            <person name="O'Malley M.A."/>
            <person name="Stajich J.E."/>
            <person name="Spatafora J.W."/>
            <person name="Visel A."/>
            <person name="Grigoriev I.V."/>
        </authorList>
    </citation>
    <scope>NUCLEOTIDE SEQUENCE [LARGE SCALE GENOMIC DNA]</scope>
    <source>
        <strain evidence="6 7">68-887.2</strain>
    </source>
</reference>
<dbReference type="Gene3D" id="1.20.870.10">
    <property type="entry name" value="Son of sevenless (SoS) protein Chain: S domain 1"/>
    <property type="match status" value="1"/>
</dbReference>
<feature type="domain" description="Ras-GEF" evidence="4">
    <location>
        <begin position="785"/>
        <end position="1021"/>
    </location>
</feature>
<dbReference type="EMBL" id="MCFC01000004">
    <property type="protein sequence ID" value="ORY34095.1"/>
    <property type="molecule type" value="Genomic_DNA"/>
</dbReference>
<dbReference type="PROSITE" id="PS50009">
    <property type="entry name" value="RASGEF_CAT"/>
    <property type="match status" value="1"/>
</dbReference>
<feature type="compositionally biased region" description="Basic and acidic residues" evidence="3">
    <location>
        <begin position="224"/>
        <end position="233"/>
    </location>
</feature>
<dbReference type="SMART" id="SM00147">
    <property type="entry name" value="RasGEF"/>
    <property type="match status" value="1"/>
</dbReference>
<dbReference type="InterPro" id="IPR008937">
    <property type="entry name" value="Ras-like_GEF"/>
</dbReference>
<feature type="compositionally biased region" description="Low complexity" evidence="3">
    <location>
        <begin position="15"/>
        <end position="40"/>
    </location>
</feature>
<organism evidence="6 7">
    <name type="scientific">Naematelia encephala</name>
    <dbReference type="NCBI Taxonomy" id="71784"/>
    <lineage>
        <taxon>Eukaryota</taxon>
        <taxon>Fungi</taxon>
        <taxon>Dikarya</taxon>
        <taxon>Basidiomycota</taxon>
        <taxon>Agaricomycotina</taxon>
        <taxon>Tremellomycetes</taxon>
        <taxon>Tremellales</taxon>
        <taxon>Naemateliaceae</taxon>
        <taxon>Naematelia</taxon>
    </lineage>
</organism>
<accession>A0A1Y2BJ04</accession>
<feature type="compositionally biased region" description="Low complexity" evidence="3">
    <location>
        <begin position="181"/>
        <end position="196"/>
    </location>
</feature>
<evidence type="ECO:0000256" key="1">
    <source>
        <dbReference type="ARBA" id="ARBA00022658"/>
    </source>
</evidence>
<dbReference type="Gene3D" id="3.40.50.300">
    <property type="entry name" value="P-loop containing nucleotide triphosphate hydrolases"/>
    <property type="match status" value="1"/>
</dbReference>